<dbReference type="OrthoDB" id="6618834at2759"/>
<keyword evidence="3" id="KW-1185">Reference proteome</keyword>
<dbReference type="Proteomes" id="UP001152798">
    <property type="component" value="Chromosome 5"/>
</dbReference>
<gene>
    <name evidence="2" type="ORF">NEZAVI_LOCUS10034</name>
</gene>
<reference evidence="2" key="1">
    <citation type="submission" date="2022-01" db="EMBL/GenBank/DDBJ databases">
        <authorList>
            <person name="King R."/>
        </authorList>
    </citation>
    <scope>NUCLEOTIDE SEQUENCE</scope>
</reference>
<feature type="compositionally biased region" description="Basic and acidic residues" evidence="1">
    <location>
        <begin position="135"/>
        <end position="151"/>
    </location>
</feature>
<feature type="compositionally biased region" description="Polar residues" evidence="1">
    <location>
        <begin position="53"/>
        <end position="77"/>
    </location>
</feature>
<evidence type="ECO:0000256" key="1">
    <source>
        <dbReference type="SAM" id="MobiDB-lite"/>
    </source>
</evidence>
<evidence type="ECO:0000313" key="2">
    <source>
        <dbReference type="EMBL" id="CAH1400893.1"/>
    </source>
</evidence>
<evidence type="ECO:0000313" key="3">
    <source>
        <dbReference type="Proteomes" id="UP001152798"/>
    </source>
</evidence>
<dbReference type="AlphaFoldDB" id="A0A9P0HF78"/>
<feature type="compositionally biased region" description="Basic and acidic residues" evidence="1">
    <location>
        <begin position="81"/>
        <end position="91"/>
    </location>
</feature>
<sequence length="341" mass="38119">MVEVAARRSLHVGVHISVCRSQLVPTHSEQVSATPTTFLLLNLNPPLKEYQSSAPRVVSSRNPNAISSPYNTPNKNGSMLDKLKLFNPKDKPKTKKKESSQIDAGKVSNRKKVVRVDTKLVRPSRSLAKPHQQQQRRESKEEQRPVFDEPKQVVAYQRPPSSEAKEAPPQPKPQEVEEQKEDNPPPPPAPTSNMETAEPLRVAGGSCIPKPTAIVKGYSKPTHTVAPMPPRQEPSLYQSLEKEKVIIDSHYSIPNKLEAVLEVSHERQSSVEEVEEAMANVKPMQPLLPGYNKRTVSISPRTIPPNRSRAYRPLDTYPRSNTERNFMEVDFANSSVNSGKD</sequence>
<accession>A0A9P0HF78</accession>
<name>A0A9P0HF78_NEZVI</name>
<dbReference type="EMBL" id="OV725081">
    <property type="protein sequence ID" value="CAH1400893.1"/>
    <property type="molecule type" value="Genomic_DNA"/>
</dbReference>
<feature type="region of interest" description="Disordered" evidence="1">
    <location>
        <begin position="53"/>
        <end position="210"/>
    </location>
</feature>
<feature type="region of interest" description="Disordered" evidence="1">
    <location>
        <begin position="285"/>
        <end position="321"/>
    </location>
</feature>
<proteinExistence type="predicted"/>
<protein>
    <submittedName>
        <fullName evidence="2">Uncharacterized protein</fullName>
    </submittedName>
</protein>
<feature type="compositionally biased region" description="Basic and acidic residues" evidence="1">
    <location>
        <begin position="174"/>
        <end position="183"/>
    </location>
</feature>
<organism evidence="2 3">
    <name type="scientific">Nezara viridula</name>
    <name type="common">Southern green stink bug</name>
    <name type="synonym">Cimex viridulus</name>
    <dbReference type="NCBI Taxonomy" id="85310"/>
    <lineage>
        <taxon>Eukaryota</taxon>
        <taxon>Metazoa</taxon>
        <taxon>Ecdysozoa</taxon>
        <taxon>Arthropoda</taxon>
        <taxon>Hexapoda</taxon>
        <taxon>Insecta</taxon>
        <taxon>Pterygota</taxon>
        <taxon>Neoptera</taxon>
        <taxon>Paraneoptera</taxon>
        <taxon>Hemiptera</taxon>
        <taxon>Heteroptera</taxon>
        <taxon>Panheteroptera</taxon>
        <taxon>Pentatomomorpha</taxon>
        <taxon>Pentatomoidea</taxon>
        <taxon>Pentatomidae</taxon>
        <taxon>Pentatominae</taxon>
        <taxon>Nezara</taxon>
    </lineage>
</organism>